<protein>
    <submittedName>
        <fullName evidence="2">Uncharacterized protein</fullName>
    </submittedName>
</protein>
<gene>
    <name evidence="2" type="ORF">Q9L42_011960</name>
</gene>
<accession>A0AAU7NQ35</accession>
<keyword evidence="1" id="KW-0812">Transmembrane</keyword>
<reference evidence="2 3" key="1">
    <citation type="journal article" date="2024" name="Microbiology">
        <title>Methylomarinum rosea sp. nov., a novel halophilic methanotrophic bacterium from the hypersaline Lake Elton.</title>
        <authorList>
            <person name="Suleimanov R.Z."/>
            <person name="Oshkin I.Y."/>
            <person name="Danilova O.V."/>
            <person name="Suzina N.E."/>
            <person name="Dedysh S.N."/>
        </authorList>
    </citation>
    <scope>NUCLEOTIDE SEQUENCE [LARGE SCALE GENOMIC DNA]</scope>
    <source>
        <strain evidence="2 3">Ch1-1</strain>
    </source>
</reference>
<evidence type="ECO:0000313" key="3">
    <source>
        <dbReference type="Proteomes" id="UP001225378"/>
    </source>
</evidence>
<name>A0AAU7NQ35_9GAMM</name>
<proteinExistence type="predicted"/>
<dbReference type="EMBL" id="CP157743">
    <property type="protein sequence ID" value="XBS19084.1"/>
    <property type="molecule type" value="Genomic_DNA"/>
</dbReference>
<keyword evidence="1" id="KW-0472">Membrane</keyword>
<keyword evidence="1" id="KW-1133">Transmembrane helix</keyword>
<dbReference type="Proteomes" id="UP001225378">
    <property type="component" value="Chromosome"/>
</dbReference>
<feature type="transmembrane region" description="Helical" evidence="1">
    <location>
        <begin position="34"/>
        <end position="59"/>
    </location>
</feature>
<dbReference type="AlphaFoldDB" id="A0AAU7NQ35"/>
<evidence type="ECO:0000256" key="1">
    <source>
        <dbReference type="SAM" id="Phobius"/>
    </source>
</evidence>
<evidence type="ECO:0000313" key="2">
    <source>
        <dbReference type="EMBL" id="XBS19084.1"/>
    </source>
</evidence>
<dbReference type="RefSeq" id="WP_305908172.1">
    <property type="nucleotide sequence ID" value="NZ_CP157743.1"/>
</dbReference>
<organism evidence="2 3">
    <name type="scientific">Methylomarinum roseum</name>
    <dbReference type="NCBI Taxonomy" id="3067653"/>
    <lineage>
        <taxon>Bacteria</taxon>
        <taxon>Pseudomonadati</taxon>
        <taxon>Pseudomonadota</taxon>
        <taxon>Gammaproteobacteria</taxon>
        <taxon>Methylococcales</taxon>
        <taxon>Methylococcaceae</taxon>
        <taxon>Methylomarinum</taxon>
    </lineage>
</organism>
<dbReference type="KEGG" id="mech:Q9L42_011960"/>
<keyword evidence="3" id="KW-1185">Reference proteome</keyword>
<sequence>MNEYVAALLGMMLLAAGGGWFISARKPVEKPVKVMLFVLYFWLLVFLQVALFALGYFLLDKFS</sequence>